<keyword evidence="8" id="KW-0804">Transcription</keyword>
<reference evidence="12" key="2">
    <citation type="submission" date="2017-10" db="EMBL/GenBank/DDBJ databases">
        <title>Ladona fulva Genome sequencing and assembly.</title>
        <authorList>
            <person name="Murali S."/>
            <person name="Richards S."/>
            <person name="Bandaranaike D."/>
            <person name="Bellair M."/>
            <person name="Blankenburg K."/>
            <person name="Chao H."/>
            <person name="Dinh H."/>
            <person name="Doddapaneni H."/>
            <person name="Dugan-Rocha S."/>
            <person name="Elkadiri S."/>
            <person name="Gnanaolivu R."/>
            <person name="Hernandez B."/>
            <person name="Skinner E."/>
            <person name="Javaid M."/>
            <person name="Lee S."/>
            <person name="Li M."/>
            <person name="Ming W."/>
            <person name="Munidasa M."/>
            <person name="Muniz J."/>
            <person name="Nguyen L."/>
            <person name="Hughes D."/>
            <person name="Osuji N."/>
            <person name="Pu L.-L."/>
            <person name="Puazo M."/>
            <person name="Qu C."/>
            <person name="Quiroz J."/>
            <person name="Raj R."/>
            <person name="Weissenberger G."/>
            <person name="Xin Y."/>
            <person name="Zou X."/>
            <person name="Han Y."/>
            <person name="Worley K."/>
            <person name="Muzny D."/>
            <person name="Gibbs R."/>
        </authorList>
    </citation>
    <scope>NUCLEOTIDE SEQUENCE</scope>
    <source>
        <strain evidence="12">Sampled in the wild</strain>
    </source>
</reference>
<organism evidence="12 13">
    <name type="scientific">Ladona fulva</name>
    <name type="common">Scarce chaser dragonfly</name>
    <name type="synonym">Libellula fulva</name>
    <dbReference type="NCBI Taxonomy" id="123851"/>
    <lineage>
        <taxon>Eukaryota</taxon>
        <taxon>Metazoa</taxon>
        <taxon>Ecdysozoa</taxon>
        <taxon>Arthropoda</taxon>
        <taxon>Hexapoda</taxon>
        <taxon>Insecta</taxon>
        <taxon>Pterygota</taxon>
        <taxon>Palaeoptera</taxon>
        <taxon>Odonata</taxon>
        <taxon>Epiprocta</taxon>
        <taxon>Anisoptera</taxon>
        <taxon>Libelluloidea</taxon>
        <taxon>Libellulidae</taxon>
        <taxon>Ladona</taxon>
    </lineage>
</organism>
<comment type="caution">
    <text evidence="12">The sequence shown here is derived from an EMBL/GenBank/DDBJ whole genome shotgun (WGS) entry which is preliminary data.</text>
</comment>
<dbReference type="PANTHER" id="PTHR24408:SF21">
    <property type="entry name" value="ZINC FINGER PROTEIN"/>
    <property type="match status" value="1"/>
</dbReference>
<name>A0A8K0KGV9_LADFU</name>
<keyword evidence="6" id="KW-0862">Zinc</keyword>
<dbReference type="FunFam" id="3.30.160.60:FF:000100">
    <property type="entry name" value="Zinc finger 45-like"/>
    <property type="match status" value="2"/>
</dbReference>
<evidence type="ECO:0000256" key="2">
    <source>
        <dbReference type="ARBA" id="ARBA00004123"/>
    </source>
</evidence>
<feature type="non-terminal residue" evidence="12">
    <location>
        <position position="502"/>
    </location>
</feature>
<dbReference type="SUPFAM" id="SSF57667">
    <property type="entry name" value="beta-beta-alpha zinc fingers"/>
    <property type="match status" value="6"/>
</dbReference>
<dbReference type="SMART" id="SM00355">
    <property type="entry name" value="ZnF_C2H2"/>
    <property type="match status" value="10"/>
</dbReference>
<keyword evidence="4" id="KW-0677">Repeat</keyword>
<keyword evidence="9" id="KW-0539">Nucleus</keyword>
<keyword evidence="5 10" id="KW-0863">Zinc-finger</keyword>
<evidence type="ECO:0000256" key="4">
    <source>
        <dbReference type="ARBA" id="ARBA00022737"/>
    </source>
</evidence>
<keyword evidence="7" id="KW-0805">Transcription regulation</keyword>
<dbReference type="FunFam" id="3.30.160.60:FF:000065">
    <property type="entry name" value="B-cell CLL/lymphoma 6, member B"/>
    <property type="match status" value="1"/>
</dbReference>
<evidence type="ECO:0000256" key="10">
    <source>
        <dbReference type="PROSITE-ProRule" id="PRU00042"/>
    </source>
</evidence>
<protein>
    <recommendedName>
        <fullName evidence="11">C2H2-type domain-containing protein</fullName>
    </recommendedName>
</protein>
<dbReference type="GO" id="GO:0005634">
    <property type="term" value="C:nucleus"/>
    <property type="evidence" value="ECO:0007669"/>
    <property type="project" value="UniProtKB-SubCell"/>
</dbReference>
<dbReference type="OrthoDB" id="6077919at2759"/>
<dbReference type="PANTHER" id="PTHR24408">
    <property type="entry name" value="ZINC FINGER PROTEIN"/>
    <property type="match status" value="1"/>
</dbReference>
<feature type="domain" description="C2H2-type" evidence="11">
    <location>
        <begin position="449"/>
        <end position="476"/>
    </location>
</feature>
<feature type="domain" description="C2H2-type" evidence="11">
    <location>
        <begin position="291"/>
        <end position="318"/>
    </location>
</feature>
<feature type="domain" description="C2H2-type" evidence="11">
    <location>
        <begin position="382"/>
        <end position="409"/>
    </location>
</feature>
<feature type="domain" description="C2H2-type" evidence="11">
    <location>
        <begin position="235"/>
        <end position="262"/>
    </location>
</feature>
<sequence>MADEEVLYYVLYSREMERKRRLRRIRRRFMEAAGMPGVIGAVDGTHIAIVPPSADREHNFINRKNFHSKNACDYNLKITAIHAGYGGKTHDATVWRDSMVQHCLQLDYVSGERNKRLLEKEEESEISDSEAPAQSERKYYICNVCNKSFLWKCHLGRHVRVHYNERPYKCSECDKTFKQASVKIRHVLGHLKERKNYRSQKKGSIKKPYSCEICKKEFSNQNSLHNHSNLHKNKYSCSFCGKSLSSNSALNDHLRIHSSVKPFPCKVCRKCFTRKDNLKNHMATHSQDRPFKCNECDKRFKTQNTKSEHELLHLRSKVEDSSGNIYLEKGTSEILKENPEIKDTSDKVYDKAGTKGTKSVNKFQKKSHLGQHVRVHYNERPYKCSECDKTFKQSSGKRRHVLRHLKDRISDRSQKKGGLKKPYSCEICKKEFSCQKSIWHHSNLHKNKFSCSLCGKGFSSNSNLNNHLRIHSNEKPFDCKVCKRCFTLKAHLKRHMATHSQD</sequence>
<evidence type="ECO:0000313" key="12">
    <source>
        <dbReference type="EMBL" id="KAG8234976.1"/>
    </source>
</evidence>
<evidence type="ECO:0000256" key="3">
    <source>
        <dbReference type="ARBA" id="ARBA00022723"/>
    </source>
</evidence>
<accession>A0A8K0KGV9</accession>
<dbReference type="InterPro" id="IPR027806">
    <property type="entry name" value="HARBI1_dom"/>
</dbReference>
<evidence type="ECO:0000259" key="11">
    <source>
        <dbReference type="PROSITE" id="PS50157"/>
    </source>
</evidence>
<dbReference type="Pfam" id="PF13359">
    <property type="entry name" value="DDE_Tnp_4"/>
    <property type="match status" value="1"/>
</dbReference>
<feature type="domain" description="C2H2-type" evidence="11">
    <location>
        <begin position="209"/>
        <end position="236"/>
    </location>
</feature>
<dbReference type="PROSITE" id="PS50157">
    <property type="entry name" value="ZINC_FINGER_C2H2_2"/>
    <property type="match status" value="10"/>
</dbReference>
<feature type="domain" description="C2H2-type" evidence="11">
    <location>
        <begin position="263"/>
        <end position="290"/>
    </location>
</feature>
<dbReference type="Gene3D" id="3.30.160.60">
    <property type="entry name" value="Classic Zinc Finger"/>
    <property type="match status" value="9"/>
</dbReference>
<dbReference type="InterPro" id="IPR036236">
    <property type="entry name" value="Znf_C2H2_sf"/>
</dbReference>
<dbReference type="GO" id="GO:0000981">
    <property type="term" value="F:DNA-binding transcription factor activity, RNA polymerase II-specific"/>
    <property type="evidence" value="ECO:0007669"/>
    <property type="project" value="TreeGrafter"/>
</dbReference>
<dbReference type="FunFam" id="3.30.160.60:FF:000110">
    <property type="entry name" value="Zinc finger protein-like"/>
    <property type="match status" value="1"/>
</dbReference>
<dbReference type="InterPro" id="IPR013087">
    <property type="entry name" value="Znf_C2H2_type"/>
</dbReference>
<dbReference type="GO" id="GO:0043565">
    <property type="term" value="F:sequence-specific DNA binding"/>
    <property type="evidence" value="ECO:0007669"/>
    <property type="project" value="TreeGrafter"/>
</dbReference>
<reference evidence="12" key="1">
    <citation type="submission" date="2013-04" db="EMBL/GenBank/DDBJ databases">
        <authorList>
            <person name="Qu J."/>
            <person name="Murali S.C."/>
            <person name="Bandaranaike D."/>
            <person name="Bellair M."/>
            <person name="Blankenburg K."/>
            <person name="Chao H."/>
            <person name="Dinh H."/>
            <person name="Doddapaneni H."/>
            <person name="Downs B."/>
            <person name="Dugan-Rocha S."/>
            <person name="Elkadiri S."/>
            <person name="Gnanaolivu R.D."/>
            <person name="Hernandez B."/>
            <person name="Javaid M."/>
            <person name="Jayaseelan J.C."/>
            <person name="Lee S."/>
            <person name="Li M."/>
            <person name="Ming W."/>
            <person name="Munidasa M."/>
            <person name="Muniz J."/>
            <person name="Nguyen L."/>
            <person name="Ongeri F."/>
            <person name="Osuji N."/>
            <person name="Pu L.-L."/>
            <person name="Puazo M."/>
            <person name="Qu C."/>
            <person name="Quiroz J."/>
            <person name="Raj R."/>
            <person name="Weissenberger G."/>
            <person name="Xin Y."/>
            <person name="Zou X."/>
            <person name="Han Y."/>
            <person name="Richards S."/>
            <person name="Worley K."/>
            <person name="Muzny D."/>
            <person name="Gibbs R."/>
        </authorList>
    </citation>
    <scope>NUCLEOTIDE SEQUENCE</scope>
    <source>
        <strain evidence="12">Sampled in the wild</strain>
    </source>
</reference>
<dbReference type="GO" id="GO:0008270">
    <property type="term" value="F:zinc ion binding"/>
    <property type="evidence" value="ECO:0007669"/>
    <property type="project" value="UniProtKB-KW"/>
</dbReference>
<dbReference type="Proteomes" id="UP000792457">
    <property type="component" value="Unassembled WGS sequence"/>
</dbReference>
<dbReference type="FunFam" id="3.30.160.60:FF:000286">
    <property type="entry name" value="Zinc finger protein 770"/>
    <property type="match status" value="1"/>
</dbReference>
<evidence type="ECO:0000256" key="8">
    <source>
        <dbReference type="ARBA" id="ARBA00023163"/>
    </source>
</evidence>
<dbReference type="AlphaFoldDB" id="A0A8K0KGV9"/>
<dbReference type="EMBL" id="KZ308862">
    <property type="protein sequence ID" value="KAG8234976.1"/>
    <property type="molecule type" value="Genomic_DNA"/>
</dbReference>
<feature type="domain" description="C2H2-type" evidence="11">
    <location>
        <begin position="168"/>
        <end position="195"/>
    </location>
</feature>
<proteinExistence type="predicted"/>
<dbReference type="Pfam" id="PF00096">
    <property type="entry name" value="zf-C2H2"/>
    <property type="match status" value="6"/>
</dbReference>
<feature type="domain" description="C2H2-type" evidence="11">
    <location>
        <begin position="140"/>
        <end position="167"/>
    </location>
</feature>
<gene>
    <name evidence="12" type="ORF">J437_LFUL013333</name>
</gene>
<keyword evidence="13" id="KW-1185">Reference proteome</keyword>
<evidence type="ECO:0000313" key="13">
    <source>
        <dbReference type="Proteomes" id="UP000792457"/>
    </source>
</evidence>
<comment type="cofactor">
    <cofactor evidence="1">
        <name>a divalent metal cation</name>
        <dbReference type="ChEBI" id="CHEBI:60240"/>
    </cofactor>
</comment>
<evidence type="ECO:0000256" key="6">
    <source>
        <dbReference type="ARBA" id="ARBA00022833"/>
    </source>
</evidence>
<evidence type="ECO:0000256" key="7">
    <source>
        <dbReference type="ARBA" id="ARBA00023015"/>
    </source>
</evidence>
<feature type="domain" description="C2H2-type" evidence="11">
    <location>
        <begin position="477"/>
        <end position="502"/>
    </location>
</feature>
<evidence type="ECO:0000256" key="5">
    <source>
        <dbReference type="ARBA" id="ARBA00022771"/>
    </source>
</evidence>
<evidence type="ECO:0000256" key="1">
    <source>
        <dbReference type="ARBA" id="ARBA00001968"/>
    </source>
</evidence>
<evidence type="ECO:0000256" key="9">
    <source>
        <dbReference type="ARBA" id="ARBA00023242"/>
    </source>
</evidence>
<feature type="domain" description="C2H2-type" evidence="11">
    <location>
        <begin position="423"/>
        <end position="450"/>
    </location>
</feature>
<dbReference type="PROSITE" id="PS00028">
    <property type="entry name" value="ZINC_FINGER_C2H2_1"/>
    <property type="match status" value="9"/>
</dbReference>
<keyword evidence="3" id="KW-0479">Metal-binding</keyword>
<comment type="subcellular location">
    <subcellularLocation>
        <location evidence="2">Nucleus</location>
    </subcellularLocation>
</comment>